<dbReference type="PANTHER" id="PTHR33514:SF15">
    <property type="entry name" value="COBALT TRANSPORT PROTEIN"/>
    <property type="match status" value="1"/>
</dbReference>
<reference evidence="7" key="1">
    <citation type="submission" date="2009-11" db="EMBL/GenBank/DDBJ databases">
        <title>The complete chromosome 1 of Sphaerobacter thermophilus DSM 20745.</title>
        <authorList>
            <person name="Lucas S."/>
            <person name="Copeland A."/>
            <person name="Lapidus A."/>
            <person name="Glavina del Rio T."/>
            <person name="Dalin E."/>
            <person name="Tice H."/>
            <person name="Bruce D."/>
            <person name="Goodwin L."/>
            <person name="Pitluck S."/>
            <person name="Kyrpides N."/>
            <person name="Mavromatis K."/>
            <person name="Ivanova N."/>
            <person name="Mikhailova N."/>
            <person name="LaButti K.M."/>
            <person name="Clum A."/>
            <person name="Sun H.I."/>
            <person name="Brettin T."/>
            <person name="Detter J.C."/>
            <person name="Han C."/>
            <person name="Larimer F."/>
            <person name="Land M."/>
            <person name="Hauser L."/>
            <person name="Markowitz V."/>
            <person name="Cheng J.F."/>
            <person name="Hugenholtz P."/>
            <person name="Woyke T."/>
            <person name="Wu D."/>
            <person name="Steenblock K."/>
            <person name="Schneider S."/>
            <person name="Pukall R."/>
            <person name="Goeker M."/>
            <person name="Klenk H.P."/>
            <person name="Eisen J.A."/>
        </authorList>
    </citation>
    <scope>NUCLEOTIDE SEQUENCE [LARGE SCALE GENOMIC DNA]</scope>
    <source>
        <strain evidence="7">ATCC 49802 / DSM 20745 / S 6022</strain>
    </source>
</reference>
<protein>
    <submittedName>
        <fullName evidence="6">Cobalt transport protein</fullName>
    </submittedName>
</protein>
<evidence type="ECO:0000256" key="4">
    <source>
        <dbReference type="ARBA" id="ARBA00023136"/>
    </source>
</evidence>
<keyword evidence="3 5" id="KW-1133">Transmembrane helix</keyword>
<dbReference type="eggNOG" id="COG0619">
    <property type="taxonomic scope" value="Bacteria"/>
</dbReference>
<dbReference type="Pfam" id="PF02361">
    <property type="entry name" value="CbiQ"/>
    <property type="match status" value="1"/>
</dbReference>
<dbReference type="OrthoDB" id="147601at2"/>
<dbReference type="KEGG" id="sti:Sthe_0927"/>
<dbReference type="RefSeq" id="WP_012871411.1">
    <property type="nucleotide sequence ID" value="NC_013523.1"/>
</dbReference>
<keyword evidence="2 5" id="KW-0812">Transmembrane</keyword>
<proteinExistence type="predicted"/>
<dbReference type="STRING" id="479434.Sthe_0927"/>
<reference evidence="6 7" key="2">
    <citation type="journal article" date="2010" name="Stand. Genomic Sci.">
        <title>Complete genome sequence of Desulfohalobium retbaense type strain (HR(100)).</title>
        <authorList>
            <person name="Spring S."/>
            <person name="Nolan M."/>
            <person name="Lapidus A."/>
            <person name="Glavina Del Rio T."/>
            <person name="Copeland A."/>
            <person name="Tice H."/>
            <person name="Cheng J.F."/>
            <person name="Lucas S."/>
            <person name="Land M."/>
            <person name="Chen F."/>
            <person name="Bruce D."/>
            <person name="Goodwin L."/>
            <person name="Pitluck S."/>
            <person name="Ivanova N."/>
            <person name="Mavromatis K."/>
            <person name="Mikhailova N."/>
            <person name="Pati A."/>
            <person name="Chen A."/>
            <person name="Palaniappan K."/>
            <person name="Hauser L."/>
            <person name="Chang Y.J."/>
            <person name="Jeffries C.D."/>
            <person name="Munk C."/>
            <person name="Kiss H."/>
            <person name="Chain P."/>
            <person name="Han C."/>
            <person name="Brettin T."/>
            <person name="Detter J.C."/>
            <person name="Schuler E."/>
            <person name="Goker M."/>
            <person name="Rohde M."/>
            <person name="Bristow J."/>
            <person name="Eisen J.A."/>
            <person name="Markowitz V."/>
            <person name="Hugenholtz P."/>
            <person name="Kyrpides N.C."/>
            <person name="Klenk H.P."/>
        </authorList>
    </citation>
    <scope>NUCLEOTIDE SEQUENCE [LARGE SCALE GENOMIC DNA]</scope>
    <source>
        <strain evidence="7">ATCC 49802 / DSM 20745 / S 6022</strain>
    </source>
</reference>
<organism evidence="6 7">
    <name type="scientific">Sphaerobacter thermophilus (strain ATCC 49802 / DSM 20745 / KCCM 41009 / NCIMB 13125 / S 6022)</name>
    <dbReference type="NCBI Taxonomy" id="479434"/>
    <lineage>
        <taxon>Bacteria</taxon>
        <taxon>Pseudomonadati</taxon>
        <taxon>Thermomicrobiota</taxon>
        <taxon>Thermomicrobia</taxon>
        <taxon>Sphaerobacterales</taxon>
        <taxon>Sphaerobacterineae</taxon>
        <taxon>Sphaerobacteraceae</taxon>
        <taxon>Sphaerobacter</taxon>
    </lineage>
</organism>
<evidence type="ECO:0000313" key="7">
    <source>
        <dbReference type="Proteomes" id="UP000002027"/>
    </source>
</evidence>
<dbReference type="InterPro" id="IPR003339">
    <property type="entry name" value="ABC/ECF_trnsptr_transmembrane"/>
</dbReference>
<feature type="transmembrane region" description="Helical" evidence="5">
    <location>
        <begin position="28"/>
        <end position="44"/>
    </location>
</feature>
<dbReference type="InParanoid" id="D1C297"/>
<dbReference type="EMBL" id="CP001823">
    <property type="protein sequence ID" value="ACZ38364.1"/>
    <property type="molecule type" value="Genomic_DNA"/>
</dbReference>
<dbReference type="Proteomes" id="UP000002027">
    <property type="component" value="Chromosome 1"/>
</dbReference>
<feature type="transmembrane region" description="Helical" evidence="5">
    <location>
        <begin position="236"/>
        <end position="255"/>
    </location>
</feature>
<evidence type="ECO:0000256" key="1">
    <source>
        <dbReference type="ARBA" id="ARBA00004141"/>
    </source>
</evidence>
<feature type="transmembrane region" description="Helical" evidence="5">
    <location>
        <begin position="310"/>
        <end position="328"/>
    </location>
</feature>
<evidence type="ECO:0000256" key="3">
    <source>
        <dbReference type="ARBA" id="ARBA00022989"/>
    </source>
</evidence>
<dbReference type="AlphaFoldDB" id="D1C297"/>
<accession>D1C297</accession>
<feature type="transmembrane region" description="Helical" evidence="5">
    <location>
        <begin position="134"/>
        <end position="153"/>
    </location>
</feature>
<dbReference type="GO" id="GO:0005886">
    <property type="term" value="C:plasma membrane"/>
    <property type="evidence" value="ECO:0007669"/>
    <property type="project" value="UniProtKB-ARBA"/>
</dbReference>
<gene>
    <name evidence="6" type="ordered locus">Sthe_0927</name>
</gene>
<keyword evidence="4 5" id="KW-0472">Membrane</keyword>
<keyword evidence="7" id="KW-1185">Reference proteome</keyword>
<dbReference type="PANTHER" id="PTHR33514">
    <property type="entry name" value="PROTEIN ABCI12, CHLOROPLASTIC"/>
    <property type="match status" value="1"/>
</dbReference>
<comment type="subcellular location">
    <subcellularLocation>
        <location evidence="1">Membrane</location>
        <topology evidence="1">Multi-pass membrane protein</topology>
    </subcellularLocation>
</comment>
<evidence type="ECO:0000256" key="5">
    <source>
        <dbReference type="SAM" id="Phobius"/>
    </source>
</evidence>
<dbReference type="HOGENOM" id="CLU_033425_0_0_0"/>
<evidence type="ECO:0000256" key="2">
    <source>
        <dbReference type="ARBA" id="ARBA00022692"/>
    </source>
</evidence>
<name>D1C297_SPHTD</name>
<feature type="transmembrane region" description="Helical" evidence="5">
    <location>
        <begin position="276"/>
        <end position="298"/>
    </location>
</feature>
<feature type="transmembrane region" description="Helical" evidence="5">
    <location>
        <begin position="97"/>
        <end position="122"/>
    </location>
</feature>
<feature type="transmembrane region" description="Helical" evidence="5">
    <location>
        <begin position="56"/>
        <end position="77"/>
    </location>
</feature>
<sequence>MSQRVNPVSWLAWAGASALLVVTTRNPLYLMLATAALAAVLLSLDRRSVAQAAWGTVLRFGAVVAAISVLFNILTVHTGDRVLARLPDSIPIVGGPVTLNALVYGLVSALAIFDLLLLAAAFSAAVDRAALLRLVPGPLAAVGVAAIIGLSIFPQTLRAVREVREAQMARGFRIRSIRDVPPLLVPVLTLGLEHAFDLAETMESRAFGAGRTARIPAHWAIPAVAIAAASAVAVGLGYRLAAAVFLIPIVGLVVAARRGTHGRGRYRRLSWDWCDAAILATATLGVLLVVASIATAALNYSPYPRLTWPPFALAPGVAGLLIAAPALLSEGRRPA</sequence>
<evidence type="ECO:0000313" key="6">
    <source>
        <dbReference type="EMBL" id="ACZ38364.1"/>
    </source>
</evidence>